<accession>A0A7W9CTT0</accession>
<dbReference type="PANTHER" id="PTHR43737:SF1">
    <property type="entry name" value="DUF1501 DOMAIN-CONTAINING PROTEIN"/>
    <property type="match status" value="1"/>
</dbReference>
<proteinExistence type="predicted"/>
<sequence>MTDGTAHPPLFRPSRRLVLASLGGLAAWAQIPGHARAATPADPRFLLVILRGALDGLAAVPPIGDPDYGALRGAGALRADEVLPLDGFFALNGAMPRLHARYSAGEALFVHAAATAYRDRSHFDGQDVLESGMGGPRLSASGWLNRAVAALPVAERAAPGGLAVSPTVPLVMRGTAPVLTWTPPGYKPAGADTAARLLDLYRHSDPELADAFARGQEVDALAGGMEKGRGADLAANFRRVAEGAARLLAEDGGPRIAALSFDGWDTHANEGAEDGRLAKLLGALDQALDGIAGGLSPVWRQTVVVVVTEFGRTARINGTEGTDHGTATTALLFGGAVRGGRVLADWPGLATAALYQGRDLAPTTDLRAVLMGVLRDHLGLDARTLATRVFPDAIGVRPIDGLVA</sequence>
<dbReference type="Proteomes" id="UP000523821">
    <property type="component" value="Unassembled WGS sequence"/>
</dbReference>
<gene>
    <name evidence="1" type="ORF">GGQ63_000544</name>
</gene>
<dbReference type="EMBL" id="JACHOO010000001">
    <property type="protein sequence ID" value="MBB5751501.1"/>
    <property type="molecule type" value="Genomic_DNA"/>
</dbReference>
<dbReference type="InterPro" id="IPR010869">
    <property type="entry name" value="DUF1501"/>
</dbReference>
<dbReference type="Pfam" id="PF07394">
    <property type="entry name" value="DUF1501"/>
    <property type="match status" value="1"/>
</dbReference>
<protein>
    <submittedName>
        <fullName evidence="1">Uncharacterized protein (DUF1501 family)</fullName>
    </submittedName>
</protein>
<evidence type="ECO:0000313" key="1">
    <source>
        <dbReference type="EMBL" id="MBB5751501.1"/>
    </source>
</evidence>
<keyword evidence="2" id="KW-1185">Reference proteome</keyword>
<dbReference type="PANTHER" id="PTHR43737">
    <property type="entry name" value="BLL7424 PROTEIN"/>
    <property type="match status" value="1"/>
</dbReference>
<reference evidence="1 2" key="1">
    <citation type="submission" date="2020-08" db="EMBL/GenBank/DDBJ databases">
        <title>Genomic Encyclopedia of Type Strains, Phase IV (KMG-IV): sequencing the most valuable type-strain genomes for metagenomic binning, comparative biology and taxonomic classification.</title>
        <authorList>
            <person name="Goeker M."/>
        </authorList>
    </citation>
    <scope>NUCLEOTIDE SEQUENCE [LARGE SCALE GENOMIC DNA]</scope>
    <source>
        <strain evidence="1 2">DSM 16268</strain>
    </source>
</reference>
<dbReference type="RefSeq" id="WP_183852229.1">
    <property type="nucleotide sequence ID" value="NZ_JACHOO010000001.1"/>
</dbReference>
<evidence type="ECO:0000313" key="2">
    <source>
        <dbReference type="Proteomes" id="UP000523821"/>
    </source>
</evidence>
<name>A0A7W9CTT0_9HYPH</name>
<dbReference type="AlphaFoldDB" id="A0A7W9CTT0"/>
<organism evidence="1 2">
    <name type="scientific">Prosthecomicrobium pneumaticum</name>
    <dbReference type="NCBI Taxonomy" id="81895"/>
    <lineage>
        <taxon>Bacteria</taxon>
        <taxon>Pseudomonadati</taxon>
        <taxon>Pseudomonadota</taxon>
        <taxon>Alphaproteobacteria</taxon>
        <taxon>Hyphomicrobiales</taxon>
        <taxon>Kaistiaceae</taxon>
        <taxon>Prosthecomicrobium</taxon>
    </lineage>
</organism>
<comment type="caution">
    <text evidence="1">The sequence shown here is derived from an EMBL/GenBank/DDBJ whole genome shotgun (WGS) entry which is preliminary data.</text>
</comment>